<dbReference type="SUPFAM" id="SSF48264">
    <property type="entry name" value="Cytochrome P450"/>
    <property type="match status" value="1"/>
</dbReference>
<dbReference type="Pfam" id="PF00067">
    <property type="entry name" value="p450"/>
    <property type="match status" value="1"/>
</dbReference>
<keyword evidence="12" id="KW-1185">Reference proteome</keyword>
<gene>
    <name evidence="11" type="ORF">DAEQUDRAFT_746204</name>
</gene>
<evidence type="ECO:0000256" key="10">
    <source>
        <dbReference type="SAM" id="SignalP"/>
    </source>
</evidence>
<feature type="binding site" description="axial binding residue" evidence="8">
    <location>
        <position position="461"/>
    </location>
    <ligand>
        <name>heme</name>
        <dbReference type="ChEBI" id="CHEBI:30413"/>
    </ligand>
    <ligandPart>
        <name>Fe</name>
        <dbReference type="ChEBI" id="CHEBI:18248"/>
    </ligandPart>
</feature>
<feature type="chain" id="PRO_5007863498" evidence="10">
    <location>
        <begin position="25"/>
        <end position="535"/>
    </location>
</feature>
<comment type="similarity">
    <text evidence="2 9">Belongs to the cytochrome P450 family.</text>
</comment>
<dbReference type="GO" id="GO:0016705">
    <property type="term" value="F:oxidoreductase activity, acting on paired donors, with incorporation or reduction of molecular oxygen"/>
    <property type="evidence" value="ECO:0007669"/>
    <property type="project" value="InterPro"/>
</dbReference>
<keyword evidence="10" id="KW-0732">Signal</keyword>
<reference evidence="11 12" key="1">
    <citation type="journal article" date="2016" name="Mol. Biol. Evol.">
        <title>Comparative Genomics of Early-Diverging Mushroom-Forming Fungi Provides Insights into the Origins of Lignocellulose Decay Capabilities.</title>
        <authorList>
            <person name="Nagy L.G."/>
            <person name="Riley R."/>
            <person name="Tritt A."/>
            <person name="Adam C."/>
            <person name="Daum C."/>
            <person name="Floudas D."/>
            <person name="Sun H."/>
            <person name="Yadav J.S."/>
            <person name="Pangilinan J."/>
            <person name="Larsson K.H."/>
            <person name="Matsuura K."/>
            <person name="Barry K."/>
            <person name="Labutti K."/>
            <person name="Kuo R."/>
            <person name="Ohm R.A."/>
            <person name="Bhattacharya S.S."/>
            <person name="Shirouzu T."/>
            <person name="Yoshinaga Y."/>
            <person name="Martin F.M."/>
            <person name="Grigoriev I.V."/>
            <person name="Hibbett D.S."/>
        </authorList>
    </citation>
    <scope>NUCLEOTIDE SEQUENCE [LARGE SCALE GENOMIC DNA]</scope>
    <source>
        <strain evidence="11 12">L-15889</strain>
    </source>
</reference>
<evidence type="ECO:0000256" key="4">
    <source>
        <dbReference type="ARBA" id="ARBA00022723"/>
    </source>
</evidence>
<evidence type="ECO:0000256" key="2">
    <source>
        <dbReference type="ARBA" id="ARBA00010617"/>
    </source>
</evidence>
<dbReference type="Gene3D" id="1.10.630.10">
    <property type="entry name" value="Cytochrome P450"/>
    <property type="match status" value="1"/>
</dbReference>
<dbReference type="InterPro" id="IPR017972">
    <property type="entry name" value="Cyt_P450_CS"/>
</dbReference>
<dbReference type="AlphaFoldDB" id="A0A165NQN5"/>
<comment type="cofactor">
    <cofactor evidence="1 8">
        <name>heme</name>
        <dbReference type="ChEBI" id="CHEBI:30413"/>
    </cofactor>
</comment>
<organism evidence="11 12">
    <name type="scientific">Daedalea quercina L-15889</name>
    <dbReference type="NCBI Taxonomy" id="1314783"/>
    <lineage>
        <taxon>Eukaryota</taxon>
        <taxon>Fungi</taxon>
        <taxon>Dikarya</taxon>
        <taxon>Basidiomycota</taxon>
        <taxon>Agaricomycotina</taxon>
        <taxon>Agaricomycetes</taxon>
        <taxon>Polyporales</taxon>
        <taxon>Fomitopsis</taxon>
    </lineage>
</organism>
<keyword evidence="5 9" id="KW-0560">Oxidoreductase</keyword>
<dbReference type="InterPro" id="IPR002401">
    <property type="entry name" value="Cyt_P450_E_grp-I"/>
</dbReference>
<dbReference type="PANTHER" id="PTHR24287:SF1">
    <property type="entry name" value="P450, PUTATIVE (EUROFUNG)-RELATED"/>
    <property type="match status" value="1"/>
</dbReference>
<evidence type="ECO:0000256" key="5">
    <source>
        <dbReference type="ARBA" id="ARBA00023002"/>
    </source>
</evidence>
<dbReference type="InterPro" id="IPR036396">
    <property type="entry name" value="Cyt_P450_sf"/>
</dbReference>
<evidence type="ECO:0000256" key="1">
    <source>
        <dbReference type="ARBA" id="ARBA00001971"/>
    </source>
</evidence>
<dbReference type="PANTHER" id="PTHR24287">
    <property type="entry name" value="P450, PUTATIVE (EUROFUNG)-RELATED"/>
    <property type="match status" value="1"/>
</dbReference>
<evidence type="ECO:0000313" key="12">
    <source>
        <dbReference type="Proteomes" id="UP000076727"/>
    </source>
</evidence>
<accession>A0A165NQN5</accession>
<dbReference type="InterPro" id="IPR001128">
    <property type="entry name" value="Cyt_P450"/>
</dbReference>
<feature type="signal peptide" evidence="10">
    <location>
        <begin position="1"/>
        <end position="24"/>
    </location>
</feature>
<dbReference type="EMBL" id="KV429078">
    <property type="protein sequence ID" value="KZT67253.1"/>
    <property type="molecule type" value="Genomic_DNA"/>
</dbReference>
<dbReference type="STRING" id="1314783.A0A165NQN5"/>
<evidence type="ECO:0000256" key="3">
    <source>
        <dbReference type="ARBA" id="ARBA00022617"/>
    </source>
</evidence>
<keyword evidence="4 8" id="KW-0479">Metal-binding</keyword>
<dbReference type="PROSITE" id="PS00086">
    <property type="entry name" value="CYTOCHROME_P450"/>
    <property type="match status" value="1"/>
</dbReference>
<sequence>MTPLTPGLRLLLRILLSLIAPAICIHSTTRITEWGFAYEVPQRTALFAWIIYLPLRVWIQEEHDIRRLDAVRLPQVAGWLPGNLGIIGQLRRRDDDYMCGFARCLYTLLLSDKFCAVEQQFRHDMGSVLGSGVFNADGSVWKFHRSMTRPFFTRDRIIDFETFARTPVDLQDVLQRFTLDSATEFLLGRCVYSPHSLLPPSHGKRELASVAAEASGPALNRVQERLAFRRQMGSAWPLFEIFGDKTKKDMRLISGFLTPIIQAALDRKKYNEEVMDDVERKYDAPHHVLLDQLLDVSNDRKLIADEVLNILVAGRDTTSTTLTYLIYLLAQHPDVLRRLREEVLTRVGPSRYPDFEDMREMKHLRAVINETMRLFPAVPANVRSNIRATTLPSTVPGGKPYYVPANSEVAYFVMMMQRSHDIWGPDADEFDPSRFLDDRLQKHVLSNPFNFVPFNAGPRICLGQQFAYNEMTSFLVRFLQVFNRMELALDTQPANAKPPARWAGGAGRRSVEKIIPKSALTLFVKLRIKQSDIVH</sequence>
<dbReference type="Proteomes" id="UP000076727">
    <property type="component" value="Unassembled WGS sequence"/>
</dbReference>
<proteinExistence type="inferred from homology"/>
<keyword evidence="6 8" id="KW-0408">Iron</keyword>
<dbReference type="InterPro" id="IPR047146">
    <property type="entry name" value="Cyt_P450_E_CYP52_fungi"/>
</dbReference>
<keyword evidence="7 9" id="KW-0503">Monooxygenase</keyword>
<evidence type="ECO:0000313" key="11">
    <source>
        <dbReference type="EMBL" id="KZT67253.1"/>
    </source>
</evidence>
<evidence type="ECO:0000256" key="9">
    <source>
        <dbReference type="RuleBase" id="RU000461"/>
    </source>
</evidence>
<dbReference type="GO" id="GO:0004497">
    <property type="term" value="F:monooxygenase activity"/>
    <property type="evidence" value="ECO:0007669"/>
    <property type="project" value="UniProtKB-KW"/>
</dbReference>
<protein>
    <submittedName>
        <fullName evidence="11">Cytochrome P450</fullName>
    </submittedName>
</protein>
<evidence type="ECO:0000256" key="7">
    <source>
        <dbReference type="ARBA" id="ARBA00023033"/>
    </source>
</evidence>
<name>A0A165NQN5_9APHY</name>
<dbReference type="GO" id="GO:0020037">
    <property type="term" value="F:heme binding"/>
    <property type="evidence" value="ECO:0007669"/>
    <property type="project" value="InterPro"/>
</dbReference>
<dbReference type="OrthoDB" id="1470350at2759"/>
<dbReference type="PRINTS" id="PR00463">
    <property type="entry name" value="EP450I"/>
</dbReference>
<dbReference type="GO" id="GO:0005506">
    <property type="term" value="F:iron ion binding"/>
    <property type="evidence" value="ECO:0007669"/>
    <property type="project" value="InterPro"/>
</dbReference>
<evidence type="ECO:0000256" key="6">
    <source>
        <dbReference type="ARBA" id="ARBA00023004"/>
    </source>
</evidence>
<keyword evidence="3 8" id="KW-0349">Heme</keyword>
<dbReference type="PRINTS" id="PR00385">
    <property type="entry name" value="P450"/>
</dbReference>
<evidence type="ECO:0000256" key="8">
    <source>
        <dbReference type="PIRSR" id="PIRSR602401-1"/>
    </source>
</evidence>